<dbReference type="Gene3D" id="3.90.1150.200">
    <property type="match status" value="1"/>
</dbReference>
<reference evidence="2 3" key="1">
    <citation type="submission" date="2023-01" db="EMBL/GenBank/DDBJ databases">
        <title>Psychrosphaera sp. nov., isolated from marine algae.</title>
        <authorList>
            <person name="Bayburt H."/>
            <person name="Choi B.J."/>
            <person name="Kim J.M."/>
            <person name="Choi D.G."/>
            <person name="Jeon C.O."/>
        </authorList>
    </citation>
    <scope>NUCLEOTIDE SEQUENCE [LARGE SCALE GENOMIC DNA]</scope>
    <source>
        <strain evidence="2 3">G1-22</strain>
    </source>
</reference>
<dbReference type="EMBL" id="JAQOMS010000002">
    <property type="protein sequence ID" value="MDC2889830.1"/>
    <property type="molecule type" value="Genomic_DNA"/>
</dbReference>
<accession>A0ABT5FE54</accession>
<sequence>MQYDVNTPEHYVAALEDDWRKEKLLLLQQKILEMAPETELSINYKMLCFKINDIVMCHLNAQKNTVSLYVGNISKVDPTGQLLEGYNLGKGCIRLSKTKSITNENFTSFLTKMVTMGRSGIDLSC</sequence>
<gene>
    <name evidence="2" type="ORF">PN838_14930</name>
</gene>
<comment type="caution">
    <text evidence="2">The sequence shown here is derived from an EMBL/GenBank/DDBJ whole genome shotgun (WGS) entry which is preliminary data.</text>
</comment>
<protein>
    <submittedName>
        <fullName evidence="2">DUF1801 domain-containing protein</fullName>
    </submittedName>
</protein>
<evidence type="ECO:0000259" key="1">
    <source>
        <dbReference type="Pfam" id="PF08818"/>
    </source>
</evidence>
<evidence type="ECO:0000313" key="2">
    <source>
        <dbReference type="EMBL" id="MDC2889830.1"/>
    </source>
</evidence>
<feature type="domain" description="YdhG-like" evidence="1">
    <location>
        <begin position="20"/>
        <end position="113"/>
    </location>
</feature>
<proteinExistence type="predicted"/>
<dbReference type="InterPro" id="IPR014922">
    <property type="entry name" value="YdhG-like"/>
</dbReference>
<dbReference type="Proteomes" id="UP001528411">
    <property type="component" value="Unassembled WGS sequence"/>
</dbReference>
<dbReference type="SUPFAM" id="SSF159888">
    <property type="entry name" value="YdhG-like"/>
    <property type="match status" value="1"/>
</dbReference>
<dbReference type="RefSeq" id="WP_272181180.1">
    <property type="nucleotide sequence ID" value="NZ_JAQOMS010000002.1"/>
</dbReference>
<keyword evidence="3" id="KW-1185">Reference proteome</keyword>
<name>A0ABT5FE54_9GAMM</name>
<evidence type="ECO:0000313" key="3">
    <source>
        <dbReference type="Proteomes" id="UP001528411"/>
    </source>
</evidence>
<dbReference type="Pfam" id="PF08818">
    <property type="entry name" value="DUF1801"/>
    <property type="match status" value="1"/>
</dbReference>
<organism evidence="2 3">
    <name type="scientific">Psychrosphaera algicola</name>
    <dbReference type="NCBI Taxonomy" id="3023714"/>
    <lineage>
        <taxon>Bacteria</taxon>
        <taxon>Pseudomonadati</taxon>
        <taxon>Pseudomonadota</taxon>
        <taxon>Gammaproteobacteria</taxon>
        <taxon>Alteromonadales</taxon>
        <taxon>Pseudoalteromonadaceae</taxon>
        <taxon>Psychrosphaera</taxon>
    </lineage>
</organism>